<dbReference type="GO" id="GO:0015267">
    <property type="term" value="F:channel activity"/>
    <property type="evidence" value="ECO:0007669"/>
    <property type="project" value="InterPro"/>
</dbReference>
<evidence type="ECO:0000256" key="6">
    <source>
        <dbReference type="SAM" id="Phobius"/>
    </source>
</evidence>
<dbReference type="Pfam" id="PF00230">
    <property type="entry name" value="MIP"/>
    <property type="match status" value="1"/>
</dbReference>
<keyword evidence="5" id="KW-0813">Transport</keyword>
<sequence length="104" mass="10846">MDDRTSDNYVDSKSKLVGEQQAEALMVSTGPERKSGFERKDVSAVVAELVGCFVFIFMGAGSIVANTWTQGAIGLLGVAAAHGLALAVLITIFGVTSGDILIQL</sequence>
<dbReference type="Proteomes" id="UP000287188">
    <property type="component" value="Unassembled WGS sequence"/>
</dbReference>
<dbReference type="Gene3D" id="1.20.1080.10">
    <property type="entry name" value="Glycerol uptake facilitator protein"/>
    <property type="match status" value="1"/>
</dbReference>
<evidence type="ECO:0000256" key="4">
    <source>
        <dbReference type="ARBA" id="ARBA00023136"/>
    </source>
</evidence>
<gene>
    <name evidence="7" type="ORF">KDK_76510</name>
</gene>
<dbReference type="InterPro" id="IPR023271">
    <property type="entry name" value="Aquaporin-like"/>
</dbReference>
<proteinExistence type="inferred from homology"/>
<comment type="similarity">
    <text evidence="5">Belongs to the MIP/aquaporin (TC 1.A.8) family.</text>
</comment>
<evidence type="ECO:0000256" key="2">
    <source>
        <dbReference type="ARBA" id="ARBA00022692"/>
    </source>
</evidence>
<reference evidence="8" key="1">
    <citation type="submission" date="2018-12" db="EMBL/GenBank/DDBJ databases">
        <title>Tengunoibacter tsumagoiensis gen. nov., sp. nov., Dictyobacter kobayashii sp. nov., D. alpinus sp. nov., and D. joshuensis sp. nov. and description of Dictyobacteraceae fam. nov. within the order Ktedonobacterales isolated from Tengu-no-mugimeshi.</title>
        <authorList>
            <person name="Wang C.M."/>
            <person name="Zheng Y."/>
            <person name="Sakai Y."/>
            <person name="Toyoda A."/>
            <person name="Minakuchi Y."/>
            <person name="Abe K."/>
            <person name="Yokota A."/>
            <person name="Yabe S."/>
        </authorList>
    </citation>
    <scope>NUCLEOTIDE SEQUENCE [LARGE SCALE GENOMIC DNA]</scope>
    <source>
        <strain evidence="8">Uno11</strain>
    </source>
</reference>
<comment type="caution">
    <text evidence="7">The sequence shown here is derived from an EMBL/GenBank/DDBJ whole genome shotgun (WGS) entry which is preliminary data.</text>
</comment>
<feature type="transmembrane region" description="Helical" evidence="6">
    <location>
        <begin position="71"/>
        <end position="95"/>
    </location>
</feature>
<dbReference type="AlphaFoldDB" id="A0A402AXJ6"/>
<evidence type="ECO:0008006" key="9">
    <source>
        <dbReference type="Google" id="ProtNLM"/>
    </source>
</evidence>
<dbReference type="InterPro" id="IPR000425">
    <property type="entry name" value="MIP"/>
</dbReference>
<accession>A0A402AXJ6</accession>
<keyword evidence="4 6" id="KW-0472">Membrane</keyword>
<keyword evidence="3 6" id="KW-1133">Transmembrane helix</keyword>
<protein>
    <recommendedName>
        <fullName evidence="9">Aquaporin</fullName>
    </recommendedName>
</protein>
<feature type="transmembrane region" description="Helical" evidence="6">
    <location>
        <begin position="42"/>
        <end position="65"/>
    </location>
</feature>
<dbReference type="PRINTS" id="PR00783">
    <property type="entry name" value="MINTRINSICP"/>
</dbReference>
<comment type="subcellular location">
    <subcellularLocation>
        <location evidence="1">Membrane</location>
        <topology evidence="1">Multi-pass membrane protein</topology>
    </subcellularLocation>
</comment>
<name>A0A402AXJ6_9CHLR</name>
<evidence type="ECO:0000313" key="8">
    <source>
        <dbReference type="Proteomes" id="UP000287188"/>
    </source>
</evidence>
<keyword evidence="8" id="KW-1185">Reference proteome</keyword>
<organism evidence="7 8">
    <name type="scientific">Dictyobacter kobayashii</name>
    <dbReference type="NCBI Taxonomy" id="2014872"/>
    <lineage>
        <taxon>Bacteria</taxon>
        <taxon>Bacillati</taxon>
        <taxon>Chloroflexota</taxon>
        <taxon>Ktedonobacteria</taxon>
        <taxon>Ktedonobacterales</taxon>
        <taxon>Dictyobacteraceae</taxon>
        <taxon>Dictyobacter</taxon>
    </lineage>
</organism>
<dbReference type="EMBL" id="BIFS01000002">
    <property type="protein sequence ID" value="GCE23851.1"/>
    <property type="molecule type" value="Genomic_DNA"/>
</dbReference>
<dbReference type="GO" id="GO:0016020">
    <property type="term" value="C:membrane"/>
    <property type="evidence" value="ECO:0007669"/>
    <property type="project" value="UniProtKB-SubCell"/>
</dbReference>
<dbReference type="SUPFAM" id="SSF81338">
    <property type="entry name" value="Aquaporin-like"/>
    <property type="match status" value="1"/>
</dbReference>
<evidence type="ECO:0000256" key="5">
    <source>
        <dbReference type="RuleBase" id="RU000477"/>
    </source>
</evidence>
<evidence type="ECO:0000256" key="1">
    <source>
        <dbReference type="ARBA" id="ARBA00004141"/>
    </source>
</evidence>
<keyword evidence="2 5" id="KW-0812">Transmembrane</keyword>
<evidence type="ECO:0000256" key="3">
    <source>
        <dbReference type="ARBA" id="ARBA00022989"/>
    </source>
</evidence>
<evidence type="ECO:0000313" key="7">
    <source>
        <dbReference type="EMBL" id="GCE23851.1"/>
    </source>
</evidence>